<dbReference type="InterPro" id="IPR002560">
    <property type="entry name" value="Transposase_DDE"/>
</dbReference>
<feature type="domain" description="Transposase IS204/IS1001/IS1096/IS1165 DDE" evidence="1">
    <location>
        <begin position="5"/>
        <end position="111"/>
    </location>
</feature>
<dbReference type="PANTHER" id="PTHR33498:SF1">
    <property type="entry name" value="TRANSPOSASE FOR INSERTION SEQUENCE ELEMENT IS1557"/>
    <property type="match status" value="1"/>
</dbReference>
<sequence>ALDGFWKRIGRKGIDIKYVATDLSAAFISSVYENCPNAVHVFDHFHVVKLMNDKLDEIRREQYNMEKDINKRKVLKGTRYLLLSNGEDIFDKEYKTRLDNALDMNKPLSQA</sequence>
<organism evidence="2">
    <name type="scientific">gut metagenome</name>
    <dbReference type="NCBI Taxonomy" id="749906"/>
    <lineage>
        <taxon>unclassified sequences</taxon>
        <taxon>metagenomes</taxon>
        <taxon>organismal metagenomes</taxon>
    </lineage>
</organism>
<comment type="caution">
    <text evidence="2">The sequence shown here is derived from an EMBL/GenBank/DDBJ whole genome shotgun (WGS) entry which is preliminary data.</text>
</comment>
<dbReference type="EMBL" id="AMCI01008952">
    <property type="protein sequence ID" value="EJW90258.1"/>
    <property type="molecule type" value="Genomic_DNA"/>
</dbReference>
<evidence type="ECO:0000313" key="2">
    <source>
        <dbReference type="EMBL" id="EJW90258.1"/>
    </source>
</evidence>
<name>J9F711_9ZZZZ</name>
<proteinExistence type="predicted"/>
<evidence type="ECO:0000259" key="1">
    <source>
        <dbReference type="Pfam" id="PF01610"/>
    </source>
</evidence>
<accession>J9F711</accession>
<reference evidence="2" key="1">
    <citation type="journal article" date="2012" name="PLoS ONE">
        <title>Gene sets for utilization of primary and secondary nutrition supplies in the distal gut of endangered iberian lynx.</title>
        <authorList>
            <person name="Alcaide M."/>
            <person name="Messina E."/>
            <person name="Richter M."/>
            <person name="Bargiela R."/>
            <person name="Peplies J."/>
            <person name="Huws S.A."/>
            <person name="Newbold C.J."/>
            <person name="Golyshin P.N."/>
            <person name="Simon M.A."/>
            <person name="Lopez G."/>
            <person name="Yakimov M.M."/>
            <person name="Ferrer M."/>
        </authorList>
    </citation>
    <scope>NUCLEOTIDE SEQUENCE</scope>
</reference>
<gene>
    <name evidence="2" type="ORF">EVA_21635</name>
</gene>
<dbReference type="Pfam" id="PF01610">
    <property type="entry name" value="DDE_Tnp_ISL3"/>
    <property type="match status" value="1"/>
</dbReference>
<protein>
    <submittedName>
        <fullName evidence="2">Transposase IS204/IS1001/IS1096/IS1165 family protein</fullName>
    </submittedName>
</protein>
<dbReference type="AlphaFoldDB" id="J9F711"/>
<feature type="non-terminal residue" evidence="2">
    <location>
        <position position="111"/>
    </location>
</feature>
<feature type="non-terminal residue" evidence="2">
    <location>
        <position position="1"/>
    </location>
</feature>
<dbReference type="InterPro" id="IPR047951">
    <property type="entry name" value="Transpos_ISL3"/>
</dbReference>
<dbReference type="PANTHER" id="PTHR33498">
    <property type="entry name" value="TRANSPOSASE FOR INSERTION SEQUENCE ELEMENT IS1557"/>
    <property type="match status" value="1"/>
</dbReference>